<dbReference type="InterPro" id="IPR027038">
    <property type="entry name" value="RanGap"/>
</dbReference>
<dbReference type="GO" id="GO:0005096">
    <property type="term" value="F:GTPase activator activity"/>
    <property type="evidence" value="ECO:0007669"/>
    <property type="project" value="UniProtKB-KW"/>
</dbReference>
<keyword evidence="4" id="KW-0175">Coiled coil</keyword>
<dbReference type="KEGG" id="tet:TTHERM_000001409"/>
<dbReference type="Gene3D" id="1.10.510.10">
    <property type="entry name" value="Transferase(Phosphotransferase) domain 1"/>
    <property type="match status" value="1"/>
</dbReference>
<accession>W7XA94</accession>
<proteinExistence type="predicted"/>
<dbReference type="GO" id="GO:0005829">
    <property type="term" value="C:cytosol"/>
    <property type="evidence" value="ECO:0007669"/>
    <property type="project" value="TreeGrafter"/>
</dbReference>
<dbReference type="GO" id="GO:0006913">
    <property type="term" value="P:nucleocytoplasmic transport"/>
    <property type="evidence" value="ECO:0007669"/>
    <property type="project" value="TreeGrafter"/>
</dbReference>
<dbReference type="GeneID" id="24436755"/>
<dbReference type="GO" id="GO:0016301">
    <property type="term" value="F:kinase activity"/>
    <property type="evidence" value="ECO:0007669"/>
    <property type="project" value="UniProtKB-KW"/>
</dbReference>
<dbReference type="SUPFAM" id="SSF56112">
    <property type="entry name" value="Protein kinase-like (PK-like)"/>
    <property type="match status" value="1"/>
</dbReference>
<evidence type="ECO:0000256" key="3">
    <source>
        <dbReference type="ARBA" id="ARBA00022737"/>
    </source>
</evidence>
<feature type="coiled-coil region" evidence="4">
    <location>
        <begin position="203"/>
        <end position="231"/>
    </location>
</feature>
<dbReference type="InterPro" id="IPR011009">
    <property type="entry name" value="Kinase-like_dom_sf"/>
</dbReference>
<name>W7XA94_TETTS</name>
<keyword evidence="1" id="KW-0343">GTPase activation</keyword>
<dbReference type="InParanoid" id="W7XA94"/>
<evidence type="ECO:0000256" key="1">
    <source>
        <dbReference type="ARBA" id="ARBA00022468"/>
    </source>
</evidence>
<sequence>MDEQERQNYLQFYEFNKQTKESLLQSSLIDEEQFEKCIQFMREKDIFIFNFIGNSNYSQIYLAYSVATQRYVSVKIIQTFTKIIQDYIAKPLTSHKSDKIIEDYLSSFEKIKNVLQIQSINYFEELQSIFFVQELGINTLDTYLQARKKFNKQLSKKEVYMICYQLFDGLREVHDKFQDVLLDKIDLCKIILTSHGDEVKYDYERYSNQIQKVQRQQKNNAENKVDFLEDMQNYDMRKLAVVFIKLTTNSTLEVEESLLNDIEYLQKQVFNLQYETFNKHVILPMLGLCKKVPNASLQKMQKRLQKIINAKGMSIYQSSQILKLNNIDSKIEDMIVGQEKHIQRVIKADPKSQTFTKLDMFFEFKQIDQLQSLRLDLKEPYILKQKAQRVQYNLQKAQNLTDLKLGLSNKQIFQSRVENISKVIQSCPSILSLYLDLQGNGVGVHSICELAKCFQLSPKLNVLTFNINGSYIGKEGTRILGEGLGNCSNLQHLFLYLSGMYIDEDDVKNIINGVQKLNLEELMIDLSFNQIDQVGMRTIKKFIKEASTLKGFQINFQDNYLGNLGINELCEGIKENKIIEYYCLDISDNKINDEGFLQLILALKECQQINNLTLTMKSNKLSNKYIELFIMLCHHLQNLNSLYLDLRINKIEDSDLLIVQKNLKEIVKNLIIMKHKH</sequence>
<evidence type="ECO:0000256" key="4">
    <source>
        <dbReference type="SAM" id="Coils"/>
    </source>
</evidence>
<evidence type="ECO:0000313" key="6">
    <source>
        <dbReference type="Proteomes" id="UP000009168"/>
    </source>
</evidence>
<keyword evidence="5" id="KW-0808">Transferase</keyword>
<dbReference type="AlphaFoldDB" id="W7XA94"/>
<evidence type="ECO:0000256" key="2">
    <source>
        <dbReference type="ARBA" id="ARBA00022614"/>
    </source>
</evidence>
<protein>
    <submittedName>
        <fullName evidence="5">Kinase domain protein</fullName>
    </submittedName>
</protein>
<gene>
    <name evidence="5" type="ORF">TTHERM_000001409</name>
</gene>
<dbReference type="SUPFAM" id="SSF52047">
    <property type="entry name" value="RNI-like"/>
    <property type="match status" value="1"/>
</dbReference>
<dbReference type="GO" id="GO:0031267">
    <property type="term" value="F:small GTPase binding"/>
    <property type="evidence" value="ECO:0007669"/>
    <property type="project" value="TreeGrafter"/>
</dbReference>
<dbReference type="OrthoDB" id="272549at2759"/>
<dbReference type="GO" id="GO:0005634">
    <property type="term" value="C:nucleus"/>
    <property type="evidence" value="ECO:0007669"/>
    <property type="project" value="TreeGrafter"/>
</dbReference>
<dbReference type="InterPro" id="IPR032675">
    <property type="entry name" value="LRR_dom_sf"/>
</dbReference>
<keyword evidence="3" id="KW-0677">Repeat</keyword>
<dbReference type="Proteomes" id="UP000009168">
    <property type="component" value="Unassembled WGS sequence"/>
</dbReference>
<keyword evidence="2" id="KW-0433">Leucine-rich repeat</keyword>
<organism evidence="5 6">
    <name type="scientific">Tetrahymena thermophila (strain SB210)</name>
    <dbReference type="NCBI Taxonomy" id="312017"/>
    <lineage>
        <taxon>Eukaryota</taxon>
        <taxon>Sar</taxon>
        <taxon>Alveolata</taxon>
        <taxon>Ciliophora</taxon>
        <taxon>Intramacronucleata</taxon>
        <taxon>Oligohymenophorea</taxon>
        <taxon>Hymenostomatida</taxon>
        <taxon>Tetrahymenina</taxon>
        <taxon>Tetrahymenidae</taxon>
        <taxon>Tetrahymena</taxon>
    </lineage>
</organism>
<dbReference type="PANTHER" id="PTHR24113">
    <property type="entry name" value="RAN GTPASE-ACTIVATING PROTEIN 1"/>
    <property type="match status" value="1"/>
</dbReference>
<dbReference type="Gene3D" id="3.80.10.10">
    <property type="entry name" value="Ribonuclease Inhibitor"/>
    <property type="match status" value="2"/>
</dbReference>
<dbReference type="RefSeq" id="XP_012651074.1">
    <property type="nucleotide sequence ID" value="XM_012795620.1"/>
</dbReference>
<keyword evidence="6" id="KW-1185">Reference proteome</keyword>
<dbReference type="Gene3D" id="3.30.200.20">
    <property type="entry name" value="Phosphorylase Kinase, domain 1"/>
    <property type="match status" value="1"/>
</dbReference>
<dbReference type="EMBL" id="GG662845">
    <property type="protein sequence ID" value="EWS76290.1"/>
    <property type="molecule type" value="Genomic_DNA"/>
</dbReference>
<reference evidence="6" key="1">
    <citation type="journal article" date="2006" name="PLoS Biol.">
        <title>Macronuclear genome sequence of the ciliate Tetrahymena thermophila, a model eukaryote.</title>
        <authorList>
            <person name="Eisen J.A."/>
            <person name="Coyne R.S."/>
            <person name="Wu M."/>
            <person name="Wu D."/>
            <person name="Thiagarajan M."/>
            <person name="Wortman J.R."/>
            <person name="Badger J.H."/>
            <person name="Ren Q."/>
            <person name="Amedeo P."/>
            <person name="Jones K.M."/>
            <person name="Tallon L.J."/>
            <person name="Delcher A.L."/>
            <person name="Salzberg S.L."/>
            <person name="Silva J.C."/>
            <person name="Haas B.J."/>
            <person name="Majoros W.H."/>
            <person name="Farzad M."/>
            <person name="Carlton J.M."/>
            <person name="Smith R.K. Jr."/>
            <person name="Garg J."/>
            <person name="Pearlman R.E."/>
            <person name="Karrer K.M."/>
            <person name="Sun L."/>
            <person name="Manning G."/>
            <person name="Elde N.C."/>
            <person name="Turkewitz A.P."/>
            <person name="Asai D.J."/>
            <person name="Wilkes D.E."/>
            <person name="Wang Y."/>
            <person name="Cai H."/>
            <person name="Collins K."/>
            <person name="Stewart B.A."/>
            <person name="Lee S.R."/>
            <person name="Wilamowska K."/>
            <person name="Weinberg Z."/>
            <person name="Ruzzo W.L."/>
            <person name="Wloga D."/>
            <person name="Gaertig J."/>
            <person name="Frankel J."/>
            <person name="Tsao C.-C."/>
            <person name="Gorovsky M.A."/>
            <person name="Keeling P.J."/>
            <person name="Waller R.F."/>
            <person name="Patron N.J."/>
            <person name="Cherry J.M."/>
            <person name="Stover N.A."/>
            <person name="Krieger C.J."/>
            <person name="del Toro C."/>
            <person name="Ryder H.F."/>
            <person name="Williamson S.C."/>
            <person name="Barbeau R.A."/>
            <person name="Hamilton E.P."/>
            <person name="Orias E."/>
        </authorList>
    </citation>
    <scope>NUCLEOTIDE SEQUENCE [LARGE SCALE GENOMIC DNA]</scope>
    <source>
        <strain evidence="6">SB210</strain>
    </source>
</reference>
<dbReference type="GO" id="GO:0048471">
    <property type="term" value="C:perinuclear region of cytoplasm"/>
    <property type="evidence" value="ECO:0007669"/>
    <property type="project" value="TreeGrafter"/>
</dbReference>
<keyword evidence="5" id="KW-0418">Kinase</keyword>
<dbReference type="PANTHER" id="PTHR24113:SF12">
    <property type="entry name" value="RAN GTPASE-ACTIVATING PROTEIN 1"/>
    <property type="match status" value="1"/>
</dbReference>
<evidence type="ECO:0000313" key="5">
    <source>
        <dbReference type="EMBL" id="EWS76290.1"/>
    </source>
</evidence>